<dbReference type="AlphaFoldDB" id="A0A1V6C7X2"/>
<accession>A0A1V6C7X2</accession>
<reference evidence="1" key="1">
    <citation type="submission" date="2017-02" db="EMBL/GenBank/DDBJ databases">
        <title>Delving into the versatile metabolic prowess of the omnipresent phylum Bacteroidetes.</title>
        <authorList>
            <person name="Nobu M.K."/>
            <person name="Mei R."/>
            <person name="Narihiro T."/>
            <person name="Kuroda K."/>
            <person name="Liu W.-T."/>
        </authorList>
    </citation>
    <scope>NUCLEOTIDE SEQUENCE</scope>
    <source>
        <strain evidence="1">ADurb.Bin131</strain>
    </source>
</reference>
<comment type="caution">
    <text evidence="1">The sequence shown here is derived from an EMBL/GenBank/DDBJ whole genome shotgun (WGS) entry which is preliminary data.</text>
</comment>
<organism evidence="1">
    <name type="scientific">candidate division TA06 bacterium ADurb.Bin131</name>
    <dbReference type="NCBI Taxonomy" id="1852827"/>
    <lineage>
        <taxon>Bacteria</taxon>
        <taxon>Bacteria division TA06</taxon>
    </lineage>
</organism>
<sequence>MAYQDTILEICAVKILPIGTNILLPALCDVSRNSERKVIHASGQRKAYNVFPGNAEITGSIKDFPLAVELEDILDCILSDADTGKMKEVEIDDGDSRYTGYLTSLKISIPVHDTIMCSIDWTANSFVTPSTLVKAPIVLDAFIGTGVSLTGFPSTFDFESVDITLKNNLTAKYSAKGTSRLPTHLAQGYFDAEVNIKFNEDPGIDVLGDALAKLASATIVAKSISGTKTFTITLTNLIAGDSPRNMNAEDIVDFGLVYNVSDVSFKIE</sequence>
<protein>
    <submittedName>
        <fullName evidence="1">Uncharacterized protein</fullName>
    </submittedName>
</protein>
<evidence type="ECO:0000313" key="1">
    <source>
        <dbReference type="EMBL" id="OQB73008.1"/>
    </source>
</evidence>
<name>A0A1V6C7X2_UNCT6</name>
<proteinExistence type="predicted"/>
<dbReference type="Proteomes" id="UP000485562">
    <property type="component" value="Unassembled WGS sequence"/>
</dbReference>
<dbReference type="EMBL" id="MWDQ01000103">
    <property type="protein sequence ID" value="OQB73008.1"/>
    <property type="molecule type" value="Genomic_DNA"/>
</dbReference>
<gene>
    <name evidence="1" type="ORF">BWX89_01124</name>
</gene>